<dbReference type="Gene3D" id="1.10.260.40">
    <property type="entry name" value="lambda repressor-like DNA-binding domains"/>
    <property type="match status" value="1"/>
</dbReference>
<evidence type="ECO:0000313" key="4">
    <source>
        <dbReference type="EMBL" id="GEA61461.1"/>
    </source>
</evidence>
<dbReference type="CDD" id="cd00093">
    <property type="entry name" value="HTH_XRE"/>
    <property type="match status" value="1"/>
</dbReference>
<dbReference type="SMART" id="SM00530">
    <property type="entry name" value="HTH_XRE"/>
    <property type="match status" value="1"/>
</dbReference>
<protein>
    <submittedName>
        <fullName evidence="4">Transcriptional regulator</fullName>
    </submittedName>
</protein>
<dbReference type="AlphaFoldDB" id="A0A4Y3IPM0"/>
<organism evidence="4 5">
    <name type="scientific">Vibrio comitans NBRC 102076</name>
    <dbReference type="NCBI Taxonomy" id="1219078"/>
    <lineage>
        <taxon>Bacteria</taxon>
        <taxon>Pseudomonadati</taxon>
        <taxon>Pseudomonadota</taxon>
        <taxon>Gammaproteobacteria</taxon>
        <taxon>Vibrionales</taxon>
        <taxon>Vibrionaceae</taxon>
        <taxon>Vibrio</taxon>
    </lineage>
</organism>
<evidence type="ECO:0000256" key="2">
    <source>
        <dbReference type="SAM" id="MobiDB-lite"/>
    </source>
</evidence>
<evidence type="ECO:0000256" key="1">
    <source>
        <dbReference type="ARBA" id="ARBA00023125"/>
    </source>
</evidence>
<dbReference type="PANTHER" id="PTHR46797:SF20">
    <property type="entry name" value="BLR4304 PROTEIN"/>
    <property type="match status" value="1"/>
</dbReference>
<dbReference type="InterPro" id="IPR014710">
    <property type="entry name" value="RmlC-like_jellyroll"/>
</dbReference>
<dbReference type="InterPro" id="IPR013096">
    <property type="entry name" value="Cupin_2"/>
</dbReference>
<keyword evidence="5" id="KW-1185">Reference proteome</keyword>
<dbReference type="SUPFAM" id="SSF51182">
    <property type="entry name" value="RmlC-like cupins"/>
    <property type="match status" value="1"/>
</dbReference>
<dbReference type="InterPro" id="IPR011051">
    <property type="entry name" value="RmlC_Cupin_sf"/>
</dbReference>
<dbReference type="EMBL" id="BJLH01000012">
    <property type="protein sequence ID" value="GEA61461.1"/>
    <property type="molecule type" value="Genomic_DNA"/>
</dbReference>
<dbReference type="SUPFAM" id="SSF47413">
    <property type="entry name" value="lambda repressor-like DNA-binding domains"/>
    <property type="match status" value="1"/>
</dbReference>
<dbReference type="InterPro" id="IPR010982">
    <property type="entry name" value="Lambda_DNA-bd_dom_sf"/>
</dbReference>
<dbReference type="CDD" id="cd02209">
    <property type="entry name" value="cupin_XRE_C"/>
    <property type="match status" value="1"/>
</dbReference>
<sequence>MKDLMKEPKLDDYPSLTIEKSSVENSVEPLKLGDKIKSIRSQLGLTLEEASQRTGLARSTLSKIENEQISPTFQAMQKLASGLDIDMPQLFAPPKNKGASGRRDITMKGQGKPHPTATYEHELLATEMSQKKMMPFKSVVHARSFDEFQGWVRHDGEEFLLILSGEVTLYTEFYEPLVLAEGDSVYYDANMGHALVSRSEQDAQILWVTAK</sequence>
<dbReference type="GO" id="GO:0003700">
    <property type="term" value="F:DNA-binding transcription factor activity"/>
    <property type="evidence" value="ECO:0007669"/>
    <property type="project" value="TreeGrafter"/>
</dbReference>
<evidence type="ECO:0000259" key="3">
    <source>
        <dbReference type="PROSITE" id="PS50943"/>
    </source>
</evidence>
<name>A0A4Y3IPM0_9VIBR</name>
<keyword evidence="1" id="KW-0238">DNA-binding</keyword>
<accession>A0A4Y3IPM0</accession>
<dbReference type="Pfam" id="PF01381">
    <property type="entry name" value="HTH_3"/>
    <property type="match status" value="1"/>
</dbReference>
<dbReference type="InterPro" id="IPR001387">
    <property type="entry name" value="Cro/C1-type_HTH"/>
</dbReference>
<dbReference type="GO" id="GO:0003677">
    <property type="term" value="F:DNA binding"/>
    <property type="evidence" value="ECO:0007669"/>
    <property type="project" value="UniProtKB-KW"/>
</dbReference>
<feature type="domain" description="HTH cro/C1-type" evidence="3">
    <location>
        <begin position="36"/>
        <end position="90"/>
    </location>
</feature>
<dbReference type="Gene3D" id="2.60.120.10">
    <property type="entry name" value="Jelly Rolls"/>
    <property type="match status" value="1"/>
</dbReference>
<dbReference type="GO" id="GO:0005829">
    <property type="term" value="C:cytosol"/>
    <property type="evidence" value="ECO:0007669"/>
    <property type="project" value="TreeGrafter"/>
</dbReference>
<comment type="caution">
    <text evidence="4">The sequence shown here is derived from an EMBL/GenBank/DDBJ whole genome shotgun (WGS) entry which is preliminary data.</text>
</comment>
<dbReference type="Proteomes" id="UP000318242">
    <property type="component" value="Unassembled WGS sequence"/>
</dbReference>
<dbReference type="PANTHER" id="PTHR46797">
    <property type="entry name" value="HTH-TYPE TRANSCRIPTIONAL REGULATOR"/>
    <property type="match status" value="1"/>
</dbReference>
<dbReference type="PROSITE" id="PS50943">
    <property type="entry name" value="HTH_CROC1"/>
    <property type="match status" value="1"/>
</dbReference>
<gene>
    <name evidence="4" type="ORF">VCO01S_26540</name>
</gene>
<evidence type="ECO:0000313" key="5">
    <source>
        <dbReference type="Proteomes" id="UP000318242"/>
    </source>
</evidence>
<dbReference type="InterPro" id="IPR050807">
    <property type="entry name" value="TransReg_Diox_bact_type"/>
</dbReference>
<feature type="region of interest" description="Disordered" evidence="2">
    <location>
        <begin position="92"/>
        <end position="116"/>
    </location>
</feature>
<dbReference type="Pfam" id="PF07883">
    <property type="entry name" value="Cupin_2"/>
    <property type="match status" value="1"/>
</dbReference>
<reference evidence="4 5" key="1">
    <citation type="submission" date="2019-06" db="EMBL/GenBank/DDBJ databases">
        <title>Whole genome shotgun sequence of Vibrio comitans NBRC 102076.</title>
        <authorList>
            <person name="Hosoyama A."/>
            <person name="Uohara A."/>
            <person name="Ohji S."/>
            <person name="Ichikawa N."/>
        </authorList>
    </citation>
    <scope>NUCLEOTIDE SEQUENCE [LARGE SCALE GENOMIC DNA]</scope>
    <source>
        <strain evidence="4 5">NBRC 102076</strain>
    </source>
</reference>
<proteinExistence type="predicted"/>